<dbReference type="WBParaSite" id="ACAC_0000208201-mRNA-1">
    <property type="protein sequence ID" value="ACAC_0000208201-mRNA-1"/>
    <property type="gene ID" value="ACAC_0000208201"/>
</dbReference>
<dbReference type="Proteomes" id="UP000035642">
    <property type="component" value="Unassembled WGS sequence"/>
</dbReference>
<name>A0A0K0CX35_ANGCA</name>
<evidence type="ECO:0000313" key="2">
    <source>
        <dbReference type="WBParaSite" id="ACAC_0000208201-mRNA-1"/>
    </source>
</evidence>
<accession>A0A0K0CX35</accession>
<protein>
    <submittedName>
        <fullName evidence="2">Uncharacterized protein</fullName>
    </submittedName>
</protein>
<keyword evidence="1" id="KW-1185">Reference proteome</keyword>
<reference evidence="1" key="1">
    <citation type="submission" date="2012-09" db="EMBL/GenBank/DDBJ databases">
        <authorList>
            <person name="Martin A.A."/>
        </authorList>
    </citation>
    <scope>NUCLEOTIDE SEQUENCE</scope>
</reference>
<organism evidence="1 2">
    <name type="scientific">Angiostrongylus cantonensis</name>
    <name type="common">Rat lungworm</name>
    <dbReference type="NCBI Taxonomy" id="6313"/>
    <lineage>
        <taxon>Eukaryota</taxon>
        <taxon>Metazoa</taxon>
        <taxon>Ecdysozoa</taxon>
        <taxon>Nematoda</taxon>
        <taxon>Chromadorea</taxon>
        <taxon>Rhabditida</taxon>
        <taxon>Rhabditina</taxon>
        <taxon>Rhabditomorpha</taxon>
        <taxon>Strongyloidea</taxon>
        <taxon>Metastrongylidae</taxon>
        <taxon>Angiostrongylus</taxon>
    </lineage>
</organism>
<reference evidence="2" key="2">
    <citation type="submission" date="2017-02" db="UniProtKB">
        <authorList>
            <consortium name="WormBaseParasite"/>
        </authorList>
    </citation>
    <scope>IDENTIFICATION</scope>
</reference>
<evidence type="ECO:0000313" key="1">
    <source>
        <dbReference type="Proteomes" id="UP000035642"/>
    </source>
</evidence>
<dbReference type="AlphaFoldDB" id="A0A0K0CX35"/>
<sequence>MEEDTSNDVASSNPVSIVVELIADDETSIETNGIHEGATNSSIIGRTEHGACSFQVYIAGLVARERFNFLELHLKPVLYSIKVSYFSLLENELPQAV</sequence>
<proteinExistence type="predicted"/>